<organism evidence="8 9">
    <name type="scientific">Phytophthora megakarya</name>
    <dbReference type="NCBI Taxonomy" id="4795"/>
    <lineage>
        <taxon>Eukaryota</taxon>
        <taxon>Sar</taxon>
        <taxon>Stramenopiles</taxon>
        <taxon>Oomycota</taxon>
        <taxon>Peronosporomycetes</taxon>
        <taxon>Peronosporales</taxon>
        <taxon>Peronosporaceae</taxon>
        <taxon>Phytophthora</taxon>
    </lineage>
</organism>
<proteinExistence type="predicted"/>
<reference evidence="9" key="1">
    <citation type="submission" date="2017-03" db="EMBL/GenBank/DDBJ databases">
        <title>Phytopthora megakarya and P. palmivora, two closely related causual agents of cacao black pod achieved similar genome size and gene model numbers by different mechanisms.</title>
        <authorList>
            <person name="Ali S."/>
            <person name="Shao J."/>
            <person name="Larry D.J."/>
            <person name="Kronmiller B."/>
            <person name="Shen D."/>
            <person name="Strem M.D."/>
            <person name="Melnick R.L."/>
            <person name="Guiltinan M.J."/>
            <person name="Tyler B.M."/>
            <person name="Meinhardt L.W."/>
            <person name="Bailey B.A."/>
        </authorList>
    </citation>
    <scope>NUCLEOTIDE SEQUENCE [LARGE SCALE GENOMIC DNA]</scope>
    <source>
        <strain evidence="9">zdho120</strain>
    </source>
</reference>
<dbReference type="AlphaFoldDB" id="A0A225WWM1"/>
<accession>A0A225WWM1</accession>
<protein>
    <recommendedName>
        <fullName evidence="10">SET domain-containing protein</fullName>
    </recommendedName>
</protein>
<evidence type="ECO:0008006" key="10">
    <source>
        <dbReference type="Google" id="ProtNLM"/>
    </source>
</evidence>
<dbReference type="OrthoDB" id="59296at2759"/>
<keyword evidence="3" id="KW-0158">Chromosome</keyword>
<dbReference type="Proteomes" id="UP000198211">
    <property type="component" value="Unassembled WGS sequence"/>
</dbReference>
<keyword evidence="4" id="KW-0489">Methyltransferase</keyword>
<evidence type="ECO:0000256" key="1">
    <source>
        <dbReference type="ARBA" id="ARBA00004123"/>
    </source>
</evidence>
<dbReference type="InterPro" id="IPR046341">
    <property type="entry name" value="SET_dom_sf"/>
</dbReference>
<dbReference type="Gene3D" id="2.170.270.10">
    <property type="entry name" value="SET domain"/>
    <property type="match status" value="1"/>
</dbReference>
<keyword evidence="5" id="KW-0808">Transferase</keyword>
<dbReference type="GO" id="GO:0008168">
    <property type="term" value="F:methyltransferase activity"/>
    <property type="evidence" value="ECO:0007669"/>
    <property type="project" value="UniProtKB-KW"/>
</dbReference>
<dbReference type="GO" id="GO:0005634">
    <property type="term" value="C:nucleus"/>
    <property type="evidence" value="ECO:0007669"/>
    <property type="project" value="UniProtKB-SubCell"/>
</dbReference>
<keyword evidence="6" id="KW-0949">S-adenosyl-L-methionine</keyword>
<dbReference type="SUPFAM" id="SSF82199">
    <property type="entry name" value="SET domain"/>
    <property type="match status" value="1"/>
</dbReference>
<evidence type="ECO:0000256" key="5">
    <source>
        <dbReference type="ARBA" id="ARBA00022679"/>
    </source>
</evidence>
<dbReference type="PANTHER" id="PTHR22884">
    <property type="entry name" value="SET DOMAIN PROTEINS"/>
    <property type="match status" value="1"/>
</dbReference>
<gene>
    <name evidence="8" type="ORF">PHMEG_0003340</name>
</gene>
<evidence type="ECO:0000313" key="9">
    <source>
        <dbReference type="Proteomes" id="UP000198211"/>
    </source>
</evidence>
<dbReference type="GO" id="GO:0005694">
    <property type="term" value="C:chromosome"/>
    <property type="evidence" value="ECO:0007669"/>
    <property type="project" value="UniProtKB-SubCell"/>
</dbReference>
<evidence type="ECO:0000256" key="6">
    <source>
        <dbReference type="ARBA" id="ARBA00022691"/>
    </source>
</evidence>
<evidence type="ECO:0000313" key="8">
    <source>
        <dbReference type="EMBL" id="OWZ22023.1"/>
    </source>
</evidence>
<comment type="caution">
    <text evidence="8">The sequence shown here is derived from an EMBL/GenBank/DDBJ whole genome shotgun (WGS) entry which is preliminary data.</text>
</comment>
<evidence type="ECO:0000256" key="4">
    <source>
        <dbReference type="ARBA" id="ARBA00022603"/>
    </source>
</evidence>
<sequence>MCAALAPRAAEVPWLAKVKYVEECEVRGGIAFGKIGDGDPCKCVGDCFMDTCSNAALAIYCTPYCCVLNGACSNAPRTLRMLKLFDTGRVGLDVFTTTYLEVGDIVGEHAGRLCEYAALVYEQPVEAMKQNSGYIMLLNAPSATGKFVYIEALNCGSTTRFMSHVCDPK</sequence>
<keyword evidence="7" id="KW-0539">Nucleus</keyword>
<dbReference type="GO" id="GO:0032259">
    <property type="term" value="P:methylation"/>
    <property type="evidence" value="ECO:0007669"/>
    <property type="project" value="UniProtKB-KW"/>
</dbReference>
<evidence type="ECO:0000256" key="2">
    <source>
        <dbReference type="ARBA" id="ARBA00004286"/>
    </source>
</evidence>
<evidence type="ECO:0000256" key="3">
    <source>
        <dbReference type="ARBA" id="ARBA00022454"/>
    </source>
</evidence>
<name>A0A225WWM1_9STRA</name>
<keyword evidence="9" id="KW-1185">Reference proteome</keyword>
<evidence type="ECO:0000256" key="7">
    <source>
        <dbReference type="ARBA" id="ARBA00023242"/>
    </source>
</evidence>
<comment type="subcellular location">
    <subcellularLocation>
        <location evidence="2">Chromosome</location>
    </subcellularLocation>
    <subcellularLocation>
        <location evidence="1">Nucleus</location>
    </subcellularLocation>
</comment>
<dbReference type="EMBL" id="NBNE01000169">
    <property type="protein sequence ID" value="OWZ22023.1"/>
    <property type="molecule type" value="Genomic_DNA"/>
</dbReference>
<dbReference type="InterPro" id="IPR050777">
    <property type="entry name" value="SET2_Histone-Lys_MeTrsfase"/>
</dbReference>